<accession>A0ABN8U7Z2</accession>
<protein>
    <recommendedName>
        <fullName evidence="3">YgiT-type zinc finger domain-containing protein</fullName>
    </recommendedName>
</protein>
<organism evidence="1 2">
    <name type="scientific">Paenibacillus melissococcoides</name>
    <dbReference type="NCBI Taxonomy" id="2912268"/>
    <lineage>
        <taxon>Bacteria</taxon>
        <taxon>Bacillati</taxon>
        <taxon>Bacillota</taxon>
        <taxon>Bacilli</taxon>
        <taxon>Bacillales</taxon>
        <taxon>Paenibacillaceae</taxon>
        <taxon>Paenibacillus</taxon>
    </lineage>
</organism>
<evidence type="ECO:0008006" key="3">
    <source>
        <dbReference type="Google" id="ProtNLM"/>
    </source>
</evidence>
<comment type="caution">
    <text evidence="1">The sequence shown here is derived from an EMBL/GenBank/DDBJ whole genome shotgun (WGS) entry which is preliminary data.</text>
</comment>
<gene>
    <name evidence="1" type="ORF">WJ0W_004493</name>
</gene>
<name>A0ABN8U7Z2_9BACL</name>
<dbReference type="RefSeq" id="WP_249725577.1">
    <property type="nucleotide sequence ID" value="NZ_AP031286.1"/>
</dbReference>
<reference evidence="1" key="1">
    <citation type="submission" date="2022-06" db="EMBL/GenBank/DDBJ databases">
        <authorList>
            <person name="Dietemann V."/>
            <person name="Ory F."/>
            <person name="Dainat B."/>
            <person name="Oberhansli S."/>
        </authorList>
    </citation>
    <scope>NUCLEOTIDE SEQUENCE</scope>
    <source>
        <strain evidence="1">Ena-SAMPLE-TAB-26-04-2022-14:26:32:270-5432</strain>
    </source>
</reference>
<keyword evidence="2" id="KW-1185">Reference proteome</keyword>
<sequence>MIKQCNCGHEMRLALRTVIHDRTIHIHHVPVLTCPHCERSELYPAIKQEITDMLRCRKAGQSKELHGGDLEGDSVPQHYFFEEMNEAASVLAECADAIGPGDLLPHAEKVMNERINKLLDMYLLAKTLEDEEWIFELQDRLKQISGFSFYPDRVKIS</sequence>
<evidence type="ECO:0000313" key="2">
    <source>
        <dbReference type="Proteomes" id="UP001154322"/>
    </source>
</evidence>
<evidence type="ECO:0000313" key="1">
    <source>
        <dbReference type="EMBL" id="CAH8247259.1"/>
    </source>
</evidence>
<dbReference type="EMBL" id="CALYLO010000006">
    <property type="protein sequence ID" value="CAH8247259.1"/>
    <property type="molecule type" value="Genomic_DNA"/>
</dbReference>
<proteinExistence type="predicted"/>
<dbReference type="Proteomes" id="UP001154322">
    <property type="component" value="Unassembled WGS sequence"/>
</dbReference>